<evidence type="ECO:0000256" key="9">
    <source>
        <dbReference type="ARBA" id="ARBA00031904"/>
    </source>
</evidence>
<evidence type="ECO:0000259" key="12">
    <source>
        <dbReference type="Pfam" id="PF00425"/>
    </source>
</evidence>
<dbReference type="PANTHER" id="PTHR11236">
    <property type="entry name" value="AMINOBENZOATE/ANTHRANILATE SYNTHASE"/>
    <property type="match status" value="1"/>
</dbReference>
<dbReference type="NCBIfam" id="TIGR01823">
    <property type="entry name" value="PabB-fungal"/>
    <property type="match status" value="1"/>
</dbReference>
<evidence type="ECO:0000256" key="10">
    <source>
        <dbReference type="SAM" id="MobiDB-lite"/>
    </source>
</evidence>
<dbReference type="CDD" id="cd01743">
    <property type="entry name" value="GATase1_Anthranilate_Synthase"/>
    <property type="match status" value="1"/>
</dbReference>
<comment type="pathway">
    <text evidence="2">Cofactor biosynthesis; tetrahydrofolate biosynthesis; 4-aminobenzoate from chorismate: step 1/2.</text>
</comment>
<organism evidence="14 15">
    <name type="scientific">Didymosphaeria variabile</name>
    <dbReference type="NCBI Taxonomy" id="1932322"/>
    <lineage>
        <taxon>Eukaryota</taxon>
        <taxon>Fungi</taxon>
        <taxon>Dikarya</taxon>
        <taxon>Ascomycota</taxon>
        <taxon>Pezizomycotina</taxon>
        <taxon>Dothideomycetes</taxon>
        <taxon>Pleosporomycetidae</taxon>
        <taxon>Pleosporales</taxon>
        <taxon>Massarineae</taxon>
        <taxon>Didymosphaeriaceae</taxon>
        <taxon>Didymosphaeria</taxon>
    </lineage>
</organism>
<dbReference type="GeneID" id="80912995"/>
<dbReference type="EMBL" id="JAPEUX010000007">
    <property type="protein sequence ID" value="KAJ4348093.1"/>
    <property type="molecule type" value="Genomic_DNA"/>
</dbReference>
<dbReference type="SUPFAM" id="SSF52317">
    <property type="entry name" value="Class I glutamine amidotransferase-like"/>
    <property type="match status" value="1"/>
</dbReference>
<evidence type="ECO:0000256" key="3">
    <source>
        <dbReference type="ARBA" id="ARBA00005970"/>
    </source>
</evidence>
<protein>
    <recommendedName>
        <fullName evidence="4">aminodeoxychorismate synthase</fullName>
        <ecNumber evidence="4">2.6.1.85</ecNumber>
    </recommendedName>
    <alternativeName>
        <fullName evidence="8">Para-aminobenzoate synthase</fullName>
    </alternativeName>
    <alternativeName>
        <fullName evidence="9">p-aminobenzoic acid synthase</fullName>
    </alternativeName>
</protein>
<dbReference type="InterPro" id="IPR006221">
    <property type="entry name" value="TrpG/PapA_dom"/>
</dbReference>
<comment type="caution">
    <text evidence="14">The sequence shown here is derived from an EMBL/GenBank/DDBJ whole genome shotgun (WGS) entry which is preliminary data.</text>
</comment>
<dbReference type="OrthoDB" id="64220at2759"/>
<comment type="similarity">
    <text evidence="3">In the C-terminal section; belongs to the anthranilate synthase component I family.</text>
</comment>
<dbReference type="InterPro" id="IPR010117">
    <property type="entry name" value="PabB_fungal"/>
</dbReference>
<dbReference type="GO" id="GO:0008153">
    <property type="term" value="P:4-aminobenzoate biosynthetic process"/>
    <property type="evidence" value="ECO:0007669"/>
    <property type="project" value="TreeGrafter"/>
</dbReference>
<dbReference type="InterPro" id="IPR017926">
    <property type="entry name" value="GATASE"/>
</dbReference>
<dbReference type="InterPro" id="IPR006805">
    <property type="entry name" value="Anth_synth_I_N"/>
</dbReference>
<accession>A0A9W8XDF3</accession>
<feature type="domain" description="Chorismate-utilising enzyme C-terminal" evidence="12">
    <location>
        <begin position="516"/>
        <end position="691"/>
    </location>
</feature>
<evidence type="ECO:0000256" key="5">
    <source>
        <dbReference type="ARBA" id="ARBA00022679"/>
    </source>
</evidence>
<dbReference type="Gene3D" id="3.40.50.880">
    <property type="match status" value="2"/>
</dbReference>
<evidence type="ECO:0000256" key="4">
    <source>
        <dbReference type="ARBA" id="ARBA00013139"/>
    </source>
</evidence>
<evidence type="ECO:0000256" key="6">
    <source>
        <dbReference type="ARBA" id="ARBA00022909"/>
    </source>
</evidence>
<evidence type="ECO:0000313" key="14">
    <source>
        <dbReference type="EMBL" id="KAJ4348093.1"/>
    </source>
</evidence>
<keyword evidence="7" id="KW-0315">Glutamine amidotransferase</keyword>
<dbReference type="EC" id="2.6.1.85" evidence="4"/>
<feature type="domain" description="Chorismate-utilising enzyme C-terminal" evidence="12">
    <location>
        <begin position="723"/>
        <end position="784"/>
    </location>
</feature>
<dbReference type="Pfam" id="PF04715">
    <property type="entry name" value="Anth_synt_I_N"/>
    <property type="match status" value="1"/>
</dbReference>
<dbReference type="PRINTS" id="PR00097">
    <property type="entry name" value="ANTSNTHASEII"/>
</dbReference>
<dbReference type="SUPFAM" id="SSF56322">
    <property type="entry name" value="ADC synthase"/>
    <property type="match status" value="1"/>
</dbReference>
<evidence type="ECO:0000256" key="1">
    <source>
        <dbReference type="ARBA" id="ARBA00001000"/>
    </source>
</evidence>
<comment type="catalytic activity">
    <reaction evidence="1">
        <text>chorismate + L-glutamine = 4-amino-4-deoxychorismate + L-glutamate</text>
        <dbReference type="Rhea" id="RHEA:11672"/>
        <dbReference type="ChEBI" id="CHEBI:29748"/>
        <dbReference type="ChEBI" id="CHEBI:29985"/>
        <dbReference type="ChEBI" id="CHEBI:58359"/>
        <dbReference type="ChEBI" id="CHEBI:58406"/>
        <dbReference type="EC" id="2.6.1.85"/>
    </reaction>
</comment>
<evidence type="ECO:0000259" key="11">
    <source>
        <dbReference type="Pfam" id="PF00117"/>
    </source>
</evidence>
<keyword evidence="14" id="KW-0032">Aminotransferase</keyword>
<keyword evidence="5 14" id="KW-0808">Transferase</keyword>
<dbReference type="InterPro" id="IPR019999">
    <property type="entry name" value="Anth_synth_I-like"/>
</dbReference>
<evidence type="ECO:0000259" key="13">
    <source>
        <dbReference type="Pfam" id="PF04715"/>
    </source>
</evidence>
<evidence type="ECO:0000256" key="8">
    <source>
        <dbReference type="ARBA" id="ARBA00031329"/>
    </source>
</evidence>
<dbReference type="Pfam" id="PF00117">
    <property type="entry name" value="GATase"/>
    <property type="match status" value="1"/>
</dbReference>
<dbReference type="Proteomes" id="UP001140513">
    <property type="component" value="Unassembled WGS sequence"/>
</dbReference>
<feature type="domain" description="Anthranilate synthase component I N-terminal" evidence="13">
    <location>
        <begin position="308"/>
        <end position="452"/>
    </location>
</feature>
<feature type="region of interest" description="Disordered" evidence="10">
    <location>
        <begin position="237"/>
        <end position="256"/>
    </location>
</feature>
<dbReference type="AlphaFoldDB" id="A0A9W8XDF3"/>
<reference evidence="14" key="1">
    <citation type="submission" date="2022-10" db="EMBL/GenBank/DDBJ databases">
        <title>Tapping the CABI collections for fungal endophytes: first genome assemblies for Collariella, Neodidymelliopsis, Ascochyta clinopodiicola, Didymella pomorum, Didymosphaeria variabile, Neocosmospora piperis and Neocucurbitaria cava.</title>
        <authorList>
            <person name="Hill R."/>
        </authorList>
    </citation>
    <scope>NUCLEOTIDE SEQUENCE</scope>
    <source>
        <strain evidence="14">IMI 356815</strain>
    </source>
</reference>
<dbReference type="GO" id="GO:0046656">
    <property type="term" value="P:folic acid biosynthetic process"/>
    <property type="evidence" value="ECO:0007669"/>
    <property type="project" value="UniProtKB-KW"/>
</dbReference>
<evidence type="ECO:0000313" key="15">
    <source>
        <dbReference type="Proteomes" id="UP001140513"/>
    </source>
</evidence>
<dbReference type="GO" id="GO:0005737">
    <property type="term" value="C:cytoplasm"/>
    <property type="evidence" value="ECO:0007669"/>
    <property type="project" value="TreeGrafter"/>
</dbReference>
<dbReference type="InterPro" id="IPR005801">
    <property type="entry name" value="ADC_synthase"/>
</dbReference>
<dbReference type="InterPro" id="IPR015890">
    <property type="entry name" value="Chorismate_C"/>
</dbReference>
<name>A0A9W8XDF3_9PLEO</name>
<dbReference type="RefSeq" id="XP_056067481.1">
    <property type="nucleotide sequence ID" value="XM_056218216.1"/>
</dbReference>
<gene>
    <name evidence="14" type="primary">ABZ1_2</name>
    <name evidence="14" type="ORF">N0V89_009465</name>
</gene>
<keyword evidence="6" id="KW-0289">Folate biosynthesis</keyword>
<dbReference type="PANTHER" id="PTHR11236:SF18">
    <property type="entry name" value="AMINODEOXYCHORISMATE SYNTHASE"/>
    <property type="match status" value="1"/>
</dbReference>
<dbReference type="Gene3D" id="3.60.120.10">
    <property type="entry name" value="Anthranilate synthase"/>
    <property type="match status" value="1"/>
</dbReference>
<dbReference type="GO" id="GO:0046820">
    <property type="term" value="F:4-amino-4-deoxychorismate synthase activity"/>
    <property type="evidence" value="ECO:0007669"/>
    <property type="project" value="UniProtKB-EC"/>
</dbReference>
<evidence type="ECO:0000256" key="2">
    <source>
        <dbReference type="ARBA" id="ARBA00005009"/>
    </source>
</evidence>
<sequence>MAPALLTRRPRILYLDAYDSFSNNIIAQVEQCIDAEIVKCYINSDPDAWVVPEAAKARAATPAAFTEYAKTFDAVIAGPGPGSAACDEDVGWMKVLWKLQDEDMIPVLTTIQKLTEPRHGLVSVILNNGTSIFNGTKQLHATQYHSLQVMLHHRIQTKKAVRYPAELWEPTETCPDLQPLAWDFDNKQNGAVLMAAKHITKPFWGVQFHPESICTNDEGMRIVQNWWAEASLHSRPRNLTTPSSSEVTQNIAEDEASQPKDFSMEALTMRLVHGDVIPSSHATVLDVQCATTGSGRLTVSDLVELFDSPRGEAIVLESGLHRDLRPMATDTGRHSIIGLVVPGETMRLHYYTGTHIMELRDGNDKALQKWYTLDPLQCIRRVMSHLRGMLGQKPQTSTWSPFWGGFMGYASYEAGLETIGVRSKEEAECPDICFAYITRSIVVDHQLKKIYIQSIRSTDDRSWVNESLDLLYDAVGRKSLESTPNPTPLPKPNPFEQHDTTLSTYLSSCTRSVIDRDDYCLSVGSCQKHIADGQSYELCLTTTNKIRARRPRICRLSRTEDNELSWKLYKRLTAHNTAPFSAYMRLHNVHVLSSSPERYISWNRQQTAQCRPIKGTVSKSSGATAAEAHAILSTPKERAENLMIVDLVRHQLHGVYGAGNVHVSQLMQVEEYETVWQLVSVVEGNPSSSTSPRLQTPEDAWVDNKDRAAARTSHDQDREGMLGFDAFAQSLPAGSMTGAPKKRSCELLQGLENGERRGIYSGVLGYLDIGGGGDFSVVIRTAIKIDPPKFGIRRRRCLDTAAAFEEAGEIEEVEKETDLRGIWSRLMEVEEPEDGEDGGLPSAPLLLRTLQDFQAGLLSGVVRATDGIARGRE</sequence>
<keyword evidence="15" id="KW-1185">Reference proteome</keyword>
<dbReference type="Pfam" id="PF00425">
    <property type="entry name" value="Chorismate_bind"/>
    <property type="match status" value="2"/>
</dbReference>
<feature type="compositionally biased region" description="Polar residues" evidence="10">
    <location>
        <begin position="237"/>
        <end position="251"/>
    </location>
</feature>
<evidence type="ECO:0000256" key="7">
    <source>
        <dbReference type="ARBA" id="ARBA00022962"/>
    </source>
</evidence>
<proteinExistence type="inferred from homology"/>
<dbReference type="GO" id="GO:0000162">
    <property type="term" value="P:L-tryptophan biosynthetic process"/>
    <property type="evidence" value="ECO:0007669"/>
    <property type="project" value="TreeGrafter"/>
</dbReference>
<dbReference type="InterPro" id="IPR029062">
    <property type="entry name" value="Class_I_gatase-like"/>
</dbReference>
<feature type="domain" description="Glutamine amidotransferase" evidence="11">
    <location>
        <begin position="15"/>
        <end position="225"/>
    </location>
</feature>